<evidence type="ECO:0000313" key="12">
    <source>
        <dbReference type="EMBL" id="TFK95971.1"/>
    </source>
</evidence>
<dbReference type="AlphaFoldDB" id="A0A5C3Q2C8"/>
<name>A0A5C3Q2C8_9AGAR</name>
<dbReference type="OrthoDB" id="2789670at2759"/>
<feature type="binding site" description="axial binding residue" evidence="9">
    <location>
        <position position="437"/>
    </location>
    <ligand>
        <name>heme</name>
        <dbReference type="ChEBI" id="CHEBI:30413"/>
    </ligand>
    <ligandPart>
        <name>Fe</name>
        <dbReference type="ChEBI" id="CHEBI:18248"/>
    </ligandPart>
</feature>
<keyword evidence="13" id="KW-1185">Reference proteome</keyword>
<dbReference type="InterPro" id="IPR001128">
    <property type="entry name" value="Cyt_P450"/>
</dbReference>
<dbReference type="GO" id="GO:0004497">
    <property type="term" value="F:monooxygenase activity"/>
    <property type="evidence" value="ECO:0007669"/>
    <property type="project" value="UniProtKB-KW"/>
</dbReference>
<dbReference type="InterPro" id="IPR036396">
    <property type="entry name" value="Cyt_P450_sf"/>
</dbReference>
<dbReference type="PANTHER" id="PTHR46300:SF7">
    <property type="entry name" value="P450, PUTATIVE (EUROFUNG)-RELATED"/>
    <property type="match status" value="1"/>
</dbReference>
<comment type="pathway">
    <text evidence="2">Secondary metabolite biosynthesis.</text>
</comment>
<dbReference type="PROSITE" id="PS00086">
    <property type="entry name" value="CYTOCHROME_P450"/>
    <property type="match status" value="1"/>
</dbReference>
<comment type="cofactor">
    <cofactor evidence="1 9">
        <name>heme</name>
        <dbReference type="ChEBI" id="CHEBI:30413"/>
    </cofactor>
</comment>
<evidence type="ECO:0000256" key="1">
    <source>
        <dbReference type="ARBA" id="ARBA00001971"/>
    </source>
</evidence>
<evidence type="ECO:0000256" key="11">
    <source>
        <dbReference type="SAM" id="SignalP"/>
    </source>
</evidence>
<dbReference type="SUPFAM" id="SSF48264">
    <property type="entry name" value="Cytochrome P450"/>
    <property type="match status" value="1"/>
</dbReference>
<keyword evidence="5 9" id="KW-0479">Metal-binding</keyword>
<evidence type="ECO:0000256" key="7">
    <source>
        <dbReference type="ARBA" id="ARBA00023004"/>
    </source>
</evidence>
<evidence type="ECO:0000313" key="13">
    <source>
        <dbReference type="Proteomes" id="UP000305067"/>
    </source>
</evidence>
<dbReference type="PRINTS" id="PR00463">
    <property type="entry name" value="EP450I"/>
</dbReference>
<keyword evidence="8 10" id="KW-0503">Monooxygenase</keyword>
<dbReference type="EMBL" id="ML178870">
    <property type="protein sequence ID" value="TFK95971.1"/>
    <property type="molecule type" value="Genomic_DNA"/>
</dbReference>
<accession>A0A5C3Q2C8</accession>
<feature type="chain" id="PRO_5022764842" evidence="11">
    <location>
        <begin position="20"/>
        <end position="512"/>
    </location>
</feature>
<keyword evidence="6 10" id="KW-0560">Oxidoreductase</keyword>
<gene>
    <name evidence="12" type="ORF">BDV98DRAFT_598099</name>
</gene>
<evidence type="ECO:0000256" key="4">
    <source>
        <dbReference type="ARBA" id="ARBA00022617"/>
    </source>
</evidence>
<evidence type="ECO:0000256" key="6">
    <source>
        <dbReference type="ARBA" id="ARBA00023002"/>
    </source>
</evidence>
<keyword evidence="11" id="KW-0732">Signal</keyword>
<feature type="signal peptide" evidence="11">
    <location>
        <begin position="1"/>
        <end position="19"/>
    </location>
</feature>
<organism evidence="12 13">
    <name type="scientific">Pterulicium gracile</name>
    <dbReference type="NCBI Taxonomy" id="1884261"/>
    <lineage>
        <taxon>Eukaryota</taxon>
        <taxon>Fungi</taxon>
        <taxon>Dikarya</taxon>
        <taxon>Basidiomycota</taxon>
        <taxon>Agaricomycotina</taxon>
        <taxon>Agaricomycetes</taxon>
        <taxon>Agaricomycetidae</taxon>
        <taxon>Agaricales</taxon>
        <taxon>Pleurotineae</taxon>
        <taxon>Pterulaceae</taxon>
        <taxon>Pterulicium</taxon>
    </lineage>
</organism>
<reference evidence="12 13" key="1">
    <citation type="journal article" date="2019" name="Nat. Ecol. Evol.">
        <title>Megaphylogeny resolves global patterns of mushroom evolution.</title>
        <authorList>
            <person name="Varga T."/>
            <person name="Krizsan K."/>
            <person name="Foldi C."/>
            <person name="Dima B."/>
            <person name="Sanchez-Garcia M."/>
            <person name="Sanchez-Ramirez S."/>
            <person name="Szollosi G.J."/>
            <person name="Szarkandi J.G."/>
            <person name="Papp V."/>
            <person name="Albert L."/>
            <person name="Andreopoulos W."/>
            <person name="Angelini C."/>
            <person name="Antonin V."/>
            <person name="Barry K.W."/>
            <person name="Bougher N.L."/>
            <person name="Buchanan P."/>
            <person name="Buyck B."/>
            <person name="Bense V."/>
            <person name="Catcheside P."/>
            <person name="Chovatia M."/>
            <person name="Cooper J."/>
            <person name="Damon W."/>
            <person name="Desjardin D."/>
            <person name="Finy P."/>
            <person name="Geml J."/>
            <person name="Haridas S."/>
            <person name="Hughes K."/>
            <person name="Justo A."/>
            <person name="Karasinski D."/>
            <person name="Kautmanova I."/>
            <person name="Kiss B."/>
            <person name="Kocsube S."/>
            <person name="Kotiranta H."/>
            <person name="LaButti K.M."/>
            <person name="Lechner B.E."/>
            <person name="Liimatainen K."/>
            <person name="Lipzen A."/>
            <person name="Lukacs Z."/>
            <person name="Mihaltcheva S."/>
            <person name="Morgado L.N."/>
            <person name="Niskanen T."/>
            <person name="Noordeloos M.E."/>
            <person name="Ohm R.A."/>
            <person name="Ortiz-Santana B."/>
            <person name="Ovrebo C."/>
            <person name="Racz N."/>
            <person name="Riley R."/>
            <person name="Savchenko A."/>
            <person name="Shiryaev A."/>
            <person name="Soop K."/>
            <person name="Spirin V."/>
            <person name="Szebenyi C."/>
            <person name="Tomsovsky M."/>
            <person name="Tulloss R.E."/>
            <person name="Uehling J."/>
            <person name="Grigoriev I.V."/>
            <person name="Vagvolgyi C."/>
            <person name="Papp T."/>
            <person name="Martin F.M."/>
            <person name="Miettinen O."/>
            <person name="Hibbett D.S."/>
            <person name="Nagy L.G."/>
        </authorList>
    </citation>
    <scope>NUCLEOTIDE SEQUENCE [LARGE SCALE GENOMIC DNA]</scope>
    <source>
        <strain evidence="12 13">CBS 309.79</strain>
    </source>
</reference>
<dbReference type="InterPro" id="IPR050364">
    <property type="entry name" value="Cytochrome_P450_fung"/>
</dbReference>
<evidence type="ECO:0000256" key="9">
    <source>
        <dbReference type="PIRSR" id="PIRSR602401-1"/>
    </source>
</evidence>
<dbReference type="GO" id="GO:0020037">
    <property type="term" value="F:heme binding"/>
    <property type="evidence" value="ECO:0007669"/>
    <property type="project" value="InterPro"/>
</dbReference>
<keyword evidence="4 9" id="KW-0349">Heme</keyword>
<dbReference type="PANTHER" id="PTHR46300">
    <property type="entry name" value="P450, PUTATIVE (EUROFUNG)-RELATED-RELATED"/>
    <property type="match status" value="1"/>
</dbReference>
<evidence type="ECO:0000256" key="5">
    <source>
        <dbReference type="ARBA" id="ARBA00022723"/>
    </source>
</evidence>
<dbReference type="Proteomes" id="UP000305067">
    <property type="component" value="Unassembled WGS sequence"/>
</dbReference>
<dbReference type="STRING" id="1884261.A0A5C3Q2C8"/>
<keyword evidence="7 9" id="KW-0408">Iron</keyword>
<dbReference type="InterPro" id="IPR002401">
    <property type="entry name" value="Cyt_P450_E_grp-I"/>
</dbReference>
<comment type="similarity">
    <text evidence="3 10">Belongs to the cytochrome P450 family.</text>
</comment>
<dbReference type="CDD" id="cd11065">
    <property type="entry name" value="CYP64-like"/>
    <property type="match status" value="1"/>
</dbReference>
<dbReference type="InterPro" id="IPR017972">
    <property type="entry name" value="Cyt_P450_CS"/>
</dbReference>
<dbReference type="GO" id="GO:0005506">
    <property type="term" value="F:iron ion binding"/>
    <property type="evidence" value="ECO:0007669"/>
    <property type="project" value="InterPro"/>
</dbReference>
<proteinExistence type="inferred from homology"/>
<dbReference type="GO" id="GO:0016705">
    <property type="term" value="F:oxidoreductase activity, acting on paired donors, with incorporation or reduction of molecular oxygen"/>
    <property type="evidence" value="ECO:0007669"/>
    <property type="project" value="InterPro"/>
</dbReference>
<sequence>MEVILLIAILACFLICVSSFRTRRKRLSPAPYPPTPPGHFLLGNLRDIQHKTLRYHYDELAKTYGEIFHISALGQHIIVLNTEEAAYELFTRRSAIYSDRPQFAMVDLMGWDINFGFMKYGERWRAHRRLFQQVMNPQTVSKFRHVQAEKIQEYLRRLLDDPENFSEHVERLLGSLVMKIVYNHEMGEHGKDAQFDATLVATQNLSSAILPGTWLVNSFPILGNLPGWLPGCQFQAFAKRTREIVDSIIEDPYEKAKNTISSDPCLVMILENSIAAGGHKNIKESYPKEICAVAFTVTSETSSTVIEAFYVAMRQNPDIQDKAYREIMSVVGSERLPGLSDRAALPYVEALYREVFRWMPPVPFSLPHSSTADDIYKGYFIPKGSIILGNGWTMMNNEEKYTKPRQFMPERFLTSEGRYNGGDIDSIIGFGFGRRICAGRHFADTTIWLLFACILATLRIAKPEDGVLDELDKLDSIDDAFVHALVAHSIAFRCSIKPRSLDSVEVIRQISE</sequence>
<dbReference type="Gene3D" id="1.10.630.10">
    <property type="entry name" value="Cytochrome P450"/>
    <property type="match status" value="1"/>
</dbReference>
<evidence type="ECO:0000256" key="3">
    <source>
        <dbReference type="ARBA" id="ARBA00010617"/>
    </source>
</evidence>
<protein>
    <submittedName>
        <fullName evidence="12">Cytochrome P450</fullName>
    </submittedName>
</protein>
<evidence type="ECO:0000256" key="10">
    <source>
        <dbReference type="RuleBase" id="RU000461"/>
    </source>
</evidence>
<dbReference type="Pfam" id="PF00067">
    <property type="entry name" value="p450"/>
    <property type="match status" value="1"/>
</dbReference>
<evidence type="ECO:0000256" key="2">
    <source>
        <dbReference type="ARBA" id="ARBA00005179"/>
    </source>
</evidence>
<evidence type="ECO:0000256" key="8">
    <source>
        <dbReference type="ARBA" id="ARBA00023033"/>
    </source>
</evidence>